<proteinExistence type="predicted"/>
<feature type="chain" id="PRO_5042143379" description="Peptidase A1 domain-containing protein" evidence="1">
    <location>
        <begin position="21"/>
        <end position="490"/>
    </location>
</feature>
<protein>
    <recommendedName>
        <fullName evidence="4">Peptidase A1 domain-containing protein</fullName>
    </recommendedName>
</protein>
<evidence type="ECO:0000313" key="2">
    <source>
        <dbReference type="EMBL" id="SPO01546.1"/>
    </source>
</evidence>
<dbReference type="InterPro" id="IPR021109">
    <property type="entry name" value="Peptidase_aspartic_dom_sf"/>
</dbReference>
<comment type="caution">
    <text evidence="2">The sequence shown here is derived from an EMBL/GenBank/DDBJ whole genome shotgun (WGS) entry which is preliminary data.</text>
</comment>
<dbReference type="Proteomes" id="UP001187682">
    <property type="component" value="Unassembled WGS sequence"/>
</dbReference>
<evidence type="ECO:0008006" key="4">
    <source>
        <dbReference type="Google" id="ProtNLM"/>
    </source>
</evidence>
<feature type="signal peptide" evidence="1">
    <location>
        <begin position="1"/>
        <end position="20"/>
    </location>
</feature>
<organism evidence="2 3">
    <name type="scientific">Cephalotrichum gorgonifer</name>
    <dbReference type="NCBI Taxonomy" id="2041049"/>
    <lineage>
        <taxon>Eukaryota</taxon>
        <taxon>Fungi</taxon>
        <taxon>Dikarya</taxon>
        <taxon>Ascomycota</taxon>
        <taxon>Pezizomycotina</taxon>
        <taxon>Sordariomycetes</taxon>
        <taxon>Hypocreomycetidae</taxon>
        <taxon>Microascales</taxon>
        <taxon>Microascaceae</taxon>
        <taxon>Cephalotrichum</taxon>
    </lineage>
</organism>
<keyword evidence="1" id="KW-0732">Signal</keyword>
<gene>
    <name evidence="2" type="ORF">DNG_04219</name>
</gene>
<dbReference type="EMBL" id="ONZQ02000005">
    <property type="protein sequence ID" value="SPO01546.1"/>
    <property type="molecule type" value="Genomic_DNA"/>
</dbReference>
<accession>A0AAE8SUZ2</accession>
<keyword evidence="3" id="KW-1185">Reference proteome</keyword>
<evidence type="ECO:0000313" key="3">
    <source>
        <dbReference type="Proteomes" id="UP001187682"/>
    </source>
</evidence>
<sequence length="490" mass="52118">MRLHDHPLLAVVTITRLCQAADTIQLTWTTDERARKSFPKGTFGPDGPWQALAVFAGAGGVPVPMWPSGSDTTEIPTVEAGGKYSAEDSRSAVATGASRGMTDTWFGSPFLGSSSLGKGYFETITLWEKISDTSAKANGSIVAAAEFNRQLPDGRQLKEEVGIFGLSPVADQESVGSDSESHPSILEQLKSGNKIGSTSFSVHVGSAAFEQPGSMVLGGYEQNRIVGKAGAFSLSAPGIPFISLLDVAIGVETGVSPFGSFDPISVFTGPGDNEQAATIVKTLEGKKGSVMVVPNPTIPYIYLPPDTCSEVAKHLPVTFDSDLELYLWDTANPKFARIVNSPAYLSFTLADRADANFTIKVPFALLNLTLTAPLVKEPTPYFPCKPYKTEYGWWELGRAFLQATFLAVNYDADVAFLAQAPGPAMGKSVIKDMGVSDQTLEGLSDDGFAESWGSVWSVLSGHDEDSGAAEWRLSLGDITGFAQGVMSALW</sequence>
<dbReference type="Gene3D" id="2.40.70.10">
    <property type="entry name" value="Acid Proteases"/>
    <property type="match status" value="1"/>
</dbReference>
<name>A0AAE8SUZ2_9PEZI</name>
<evidence type="ECO:0000256" key="1">
    <source>
        <dbReference type="SAM" id="SignalP"/>
    </source>
</evidence>
<dbReference type="AlphaFoldDB" id="A0AAE8SUZ2"/>
<dbReference type="SUPFAM" id="SSF50630">
    <property type="entry name" value="Acid proteases"/>
    <property type="match status" value="1"/>
</dbReference>
<reference evidence="2" key="1">
    <citation type="submission" date="2018-03" db="EMBL/GenBank/DDBJ databases">
        <authorList>
            <person name="Guldener U."/>
        </authorList>
    </citation>
    <scope>NUCLEOTIDE SEQUENCE</scope>
</reference>